<dbReference type="OrthoDB" id="6375767at2759"/>
<organism evidence="1 2">
    <name type="scientific">Fistulina hepatica ATCC 64428</name>
    <dbReference type="NCBI Taxonomy" id="1128425"/>
    <lineage>
        <taxon>Eukaryota</taxon>
        <taxon>Fungi</taxon>
        <taxon>Dikarya</taxon>
        <taxon>Basidiomycota</taxon>
        <taxon>Agaricomycotina</taxon>
        <taxon>Agaricomycetes</taxon>
        <taxon>Agaricomycetidae</taxon>
        <taxon>Agaricales</taxon>
        <taxon>Fistulinaceae</taxon>
        <taxon>Fistulina</taxon>
    </lineage>
</organism>
<reference evidence="1 2" key="1">
    <citation type="journal article" date="2015" name="Fungal Genet. Biol.">
        <title>Evolution of novel wood decay mechanisms in Agaricales revealed by the genome sequences of Fistulina hepatica and Cylindrobasidium torrendii.</title>
        <authorList>
            <person name="Floudas D."/>
            <person name="Held B.W."/>
            <person name="Riley R."/>
            <person name="Nagy L.G."/>
            <person name="Koehler G."/>
            <person name="Ransdell A.S."/>
            <person name="Younus H."/>
            <person name="Chow J."/>
            <person name="Chiniquy J."/>
            <person name="Lipzen A."/>
            <person name="Tritt A."/>
            <person name="Sun H."/>
            <person name="Haridas S."/>
            <person name="LaButti K."/>
            <person name="Ohm R.A."/>
            <person name="Kues U."/>
            <person name="Blanchette R.A."/>
            <person name="Grigoriev I.V."/>
            <person name="Minto R.E."/>
            <person name="Hibbett D.S."/>
        </authorList>
    </citation>
    <scope>NUCLEOTIDE SEQUENCE [LARGE SCALE GENOMIC DNA]</scope>
    <source>
        <strain evidence="1 2">ATCC 64428</strain>
    </source>
</reference>
<sequence>MTISVEVMSVTSGSVTPAVQHQLDDRISVFYDTETLAIILRCKSKKSGLVDTTVWGWWGKSSQAGDKEKTKLNELARRYGTTLVSVSQYAEPVDMVRALGGCLAIRQGTRAHWSSENTTMHLVRCHNDLIFIDELELDVKNMCSGFSYCFSLLGTQYVWHGCGSVRAERETALRYARALTSSVGEEVVELSEGNDEDEMFWTILGDGAFAKADYWRWRPTIDPAERDARAWRVDASASECLSPAHAFWQSADIDQHVYVVDCVWEYYVVIGQNARGKRRDIGLGISVAKDMSIAVSSARPYSPNVHVVILPSQLPLDLKLGFRGIDVEFINQGKAPDHINILSSDEALNHMSTTLWDRRHLQNPHMLPLGVDISHI</sequence>
<accession>A0A0D7AD34</accession>
<dbReference type="PANTHER" id="PTHR11977">
    <property type="entry name" value="VILLIN"/>
    <property type="match status" value="1"/>
</dbReference>
<dbReference type="AlphaFoldDB" id="A0A0D7AD34"/>
<dbReference type="EMBL" id="KN881832">
    <property type="protein sequence ID" value="KIY48590.1"/>
    <property type="molecule type" value="Genomic_DNA"/>
</dbReference>
<dbReference type="GO" id="GO:0051014">
    <property type="term" value="P:actin filament severing"/>
    <property type="evidence" value="ECO:0007669"/>
    <property type="project" value="TreeGrafter"/>
</dbReference>
<protein>
    <submittedName>
        <fullName evidence="1">Uncharacterized protein</fullName>
    </submittedName>
</protein>
<dbReference type="GO" id="GO:0008154">
    <property type="term" value="P:actin polymerization or depolymerization"/>
    <property type="evidence" value="ECO:0007669"/>
    <property type="project" value="TreeGrafter"/>
</dbReference>
<dbReference type="GO" id="GO:0051015">
    <property type="term" value="F:actin filament binding"/>
    <property type="evidence" value="ECO:0007669"/>
    <property type="project" value="InterPro"/>
</dbReference>
<dbReference type="GO" id="GO:0051016">
    <property type="term" value="P:barbed-end actin filament capping"/>
    <property type="evidence" value="ECO:0007669"/>
    <property type="project" value="TreeGrafter"/>
</dbReference>
<dbReference type="InterPro" id="IPR007122">
    <property type="entry name" value="Villin/Gelsolin"/>
</dbReference>
<dbReference type="SUPFAM" id="SSF55753">
    <property type="entry name" value="Actin depolymerizing proteins"/>
    <property type="match status" value="1"/>
</dbReference>
<dbReference type="GO" id="GO:0015629">
    <property type="term" value="C:actin cytoskeleton"/>
    <property type="evidence" value="ECO:0007669"/>
    <property type="project" value="TreeGrafter"/>
</dbReference>
<dbReference type="Gene3D" id="3.40.20.10">
    <property type="entry name" value="Severin"/>
    <property type="match status" value="1"/>
</dbReference>
<evidence type="ECO:0000313" key="1">
    <source>
        <dbReference type="EMBL" id="KIY48590.1"/>
    </source>
</evidence>
<gene>
    <name evidence="1" type="ORF">FISHEDRAFT_43148</name>
</gene>
<dbReference type="GO" id="GO:0005737">
    <property type="term" value="C:cytoplasm"/>
    <property type="evidence" value="ECO:0007669"/>
    <property type="project" value="TreeGrafter"/>
</dbReference>
<proteinExistence type="predicted"/>
<dbReference type="InterPro" id="IPR029006">
    <property type="entry name" value="ADF-H/Gelsolin-like_dom_sf"/>
</dbReference>
<keyword evidence="2" id="KW-1185">Reference proteome</keyword>
<dbReference type="GO" id="GO:0005546">
    <property type="term" value="F:phosphatidylinositol-4,5-bisphosphate binding"/>
    <property type="evidence" value="ECO:0007669"/>
    <property type="project" value="TreeGrafter"/>
</dbReference>
<name>A0A0D7AD34_9AGAR</name>
<dbReference type="Proteomes" id="UP000054144">
    <property type="component" value="Unassembled WGS sequence"/>
</dbReference>
<evidence type="ECO:0000313" key="2">
    <source>
        <dbReference type="Proteomes" id="UP000054144"/>
    </source>
</evidence>
<dbReference type="PANTHER" id="PTHR11977:SF133">
    <property type="entry name" value="DUF4045 DOMAIN-CONTAINING PROTEIN"/>
    <property type="match status" value="1"/>
</dbReference>